<reference evidence="1 2" key="1">
    <citation type="submission" date="2021-06" db="EMBL/GenBank/DDBJ databases">
        <title>Caerostris extrusa draft genome.</title>
        <authorList>
            <person name="Kono N."/>
            <person name="Arakawa K."/>
        </authorList>
    </citation>
    <scope>NUCLEOTIDE SEQUENCE [LARGE SCALE GENOMIC DNA]</scope>
</reference>
<name>A0AAV4UUC6_CAEEX</name>
<evidence type="ECO:0000313" key="1">
    <source>
        <dbReference type="EMBL" id="GIY61349.1"/>
    </source>
</evidence>
<evidence type="ECO:0000313" key="2">
    <source>
        <dbReference type="Proteomes" id="UP001054945"/>
    </source>
</evidence>
<gene>
    <name evidence="1" type="ORF">CEXT_265251</name>
</gene>
<dbReference type="EMBL" id="BPLR01013456">
    <property type="protein sequence ID" value="GIY61349.1"/>
    <property type="molecule type" value="Genomic_DNA"/>
</dbReference>
<dbReference type="Proteomes" id="UP001054945">
    <property type="component" value="Unassembled WGS sequence"/>
</dbReference>
<organism evidence="1 2">
    <name type="scientific">Caerostris extrusa</name>
    <name type="common">Bark spider</name>
    <name type="synonym">Caerostris bankana</name>
    <dbReference type="NCBI Taxonomy" id="172846"/>
    <lineage>
        <taxon>Eukaryota</taxon>
        <taxon>Metazoa</taxon>
        <taxon>Ecdysozoa</taxon>
        <taxon>Arthropoda</taxon>
        <taxon>Chelicerata</taxon>
        <taxon>Arachnida</taxon>
        <taxon>Araneae</taxon>
        <taxon>Araneomorphae</taxon>
        <taxon>Entelegynae</taxon>
        <taxon>Araneoidea</taxon>
        <taxon>Araneidae</taxon>
        <taxon>Caerostris</taxon>
    </lineage>
</organism>
<sequence>MTNLSMIYIPLKGPTGETQRVHYAMDNRGLRANIHSNTLQFGPNFDTTSFLQPSNYWTANKLNLDQPTIQSKHEVNPPTNFNNPDKQKLVPSRFDQFQPSESPNKFLSFEGINQFQSERRRTKGYKPIIVSFPNRISTEIVPNQSPHYQNFQDIVDVPPFKRRNDEKETYRFLKIIISFKM</sequence>
<accession>A0AAV4UUC6</accession>
<protein>
    <submittedName>
        <fullName evidence="1">Uncharacterized protein</fullName>
    </submittedName>
</protein>
<comment type="caution">
    <text evidence="1">The sequence shown here is derived from an EMBL/GenBank/DDBJ whole genome shotgun (WGS) entry which is preliminary data.</text>
</comment>
<proteinExistence type="predicted"/>
<keyword evidence="2" id="KW-1185">Reference proteome</keyword>
<dbReference type="AlphaFoldDB" id="A0AAV4UUC6"/>